<accession>A0A0A9BFP8</accession>
<dbReference type="AlphaFoldDB" id="A0A0A9BFP8"/>
<organism evidence="1">
    <name type="scientific">Arundo donax</name>
    <name type="common">Giant reed</name>
    <name type="synonym">Donax arundinaceus</name>
    <dbReference type="NCBI Taxonomy" id="35708"/>
    <lineage>
        <taxon>Eukaryota</taxon>
        <taxon>Viridiplantae</taxon>
        <taxon>Streptophyta</taxon>
        <taxon>Embryophyta</taxon>
        <taxon>Tracheophyta</taxon>
        <taxon>Spermatophyta</taxon>
        <taxon>Magnoliopsida</taxon>
        <taxon>Liliopsida</taxon>
        <taxon>Poales</taxon>
        <taxon>Poaceae</taxon>
        <taxon>PACMAD clade</taxon>
        <taxon>Arundinoideae</taxon>
        <taxon>Arundineae</taxon>
        <taxon>Arundo</taxon>
    </lineage>
</organism>
<name>A0A0A9BFP8_ARUDO</name>
<proteinExistence type="predicted"/>
<reference evidence="1" key="1">
    <citation type="submission" date="2014-09" db="EMBL/GenBank/DDBJ databases">
        <authorList>
            <person name="Magalhaes I.L.F."/>
            <person name="Oliveira U."/>
            <person name="Santos F.R."/>
            <person name="Vidigal T.H.D.A."/>
            <person name="Brescovit A.D."/>
            <person name="Santos A.J."/>
        </authorList>
    </citation>
    <scope>NUCLEOTIDE SEQUENCE</scope>
    <source>
        <tissue evidence="1">Shoot tissue taken approximately 20 cm above the soil surface</tissue>
    </source>
</reference>
<reference evidence="1" key="2">
    <citation type="journal article" date="2015" name="Data Brief">
        <title>Shoot transcriptome of the giant reed, Arundo donax.</title>
        <authorList>
            <person name="Barrero R.A."/>
            <person name="Guerrero F.D."/>
            <person name="Moolhuijzen P."/>
            <person name="Goolsby J.A."/>
            <person name="Tidwell J."/>
            <person name="Bellgard S.E."/>
            <person name="Bellgard M.I."/>
        </authorList>
    </citation>
    <scope>NUCLEOTIDE SEQUENCE</scope>
    <source>
        <tissue evidence="1">Shoot tissue taken approximately 20 cm above the soil surface</tissue>
    </source>
</reference>
<dbReference type="EMBL" id="GBRH01235754">
    <property type="protein sequence ID" value="JAD62141.1"/>
    <property type="molecule type" value="Transcribed_RNA"/>
</dbReference>
<protein>
    <submittedName>
        <fullName evidence="1">Uncharacterized protein</fullName>
    </submittedName>
</protein>
<sequence length="76" mass="8782">MYDVWESTREICILVNFGNLGLSTVSSFSDYYVNYYVSRCGPASVSCRLFLFGVLKNYRSLRMGIYQLVEFCTVVH</sequence>
<evidence type="ECO:0000313" key="1">
    <source>
        <dbReference type="EMBL" id="JAD62141.1"/>
    </source>
</evidence>